<feature type="compositionally biased region" description="Polar residues" evidence="1">
    <location>
        <begin position="1"/>
        <end position="15"/>
    </location>
</feature>
<feature type="compositionally biased region" description="Basic and acidic residues" evidence="1">
    <location>
        <begin position="207"/>
        <end position="217"/>
    </location>
</feature>
<dbReference type="PANTHER" id="PTHR15907">
    <property type="entry name" value="DUF614 FAMILY PROTEIN-RELATED"/>
    <property type="match status" value="1"/>
</dbReference>
<dbReference type="NCBIfam" id="TIGR01571">
    <property type="entry name" value="A_thal_Cys_rich"/>
    <property type="match status" value="1"/>
</dbReference>
<dbReference type="Proteomes" id="UP000311382">
    <property type="component" value="Unassembled WGS sequence"/>
</dbReference>
<evidence type="ECO:0000313" key="3">
    <source>
        <dbReference type="Proteomes" id="UP000311382"/>
    </source>
</evidence>
<accession>A0A5C5G2I4</accession>
<feature type="region of interest" description="Disordered" evidence="1">
    <location>
        <begin position="1"/>
        <end position="22"/>
    </location>
</feature>
<protein>
    <submittedName>
        <fullName evidence="2">PLAC8 family-domain-containing protein</fullName>
    </submittedName>
</protein>
<dbReference type="Pfam" id="PF04749">
    <property type="entry name" value="PLAC8"/>
    <property type="match status" value="1"/>
</dbReference>
<feature type="compositionally biased region" description="Low complexity" evidence="1">
    <location>
        <begin position="193"/>
        <end position="206"/>
    </location>
</feature>
<feature type="region of interest" description="Disordered" evidence="1">
    <location>
        <begin position="190"/>
        <end position="217"/>
    </location>
</feature>
<dbReference type="AlphaFoldDB" id="A0A5C5G2I4"/>
<sequence length="217" mass="23280">MTASKQQYQPLNTTEDAPPPAYEAAVKADLAQLAGRATPPFPVVQAAQPRATAPMRVSGARNPKQVPVGLDGKREWSHGLCACLETPGLTAEAMCCPCLVFNANRERLVHLTQTGEPHPAPSRLGLWCCLYSLAPQLAGIGQVALQCVARFHTRQRYAVRGNAVEDVLVGAFCSTCTLVQEAREIEAEEEALRAGAGAEPARPSEGYYRDEEGLVQA</sequence>
<evidence type="ECO:0000256" key="1">
    <source>
        <dbReference type="SAM" id="MobiDB-lite"/>
    </source>
</evidence>
<comment type="caution">
    <text evidence="2">The sequence shown here is derived from an EMBL/GenBank/DDBJ whole genome shotgun (WGS) entry which is preliminary data.</text>
</comment>
<dbReference type="InterPro" id="IPR006461">
    <property type="entry name" value="PLAC_motif_containing"/>
</dbReference>
<evidence type="ECO:0000313" key="2">
    <source>
        <dbReference type="EMBL" id="TNY23360.1"/>
    </source>
</evidence>
<keyword evidence="3" id="KW-1185">Reference proteome</keyword>
<dbReference type="OrthoDB" id="1045822at2759"/>
<organism evidence="2 3">
    <name type="scientific">Rhodotorula diobovata</name>
    <dbReference type="NCBI Taxonomy" id="5288"/>
    <lineage>
        <taxon>Eukaryota</taxon>
        <taxon>Fungi</taxon>
        <taxon>Dikarya</taxon>
        <taxon>Basidiomycota</taxon>
        <taxon>Pucciniomycotina</taxon>
        <taxon>Microbotryomycetes</taxon>
        <taxon>Sporidiobolales</taxon>
        <taxon>Sporidiobolaceae</taxon>
        <taxon>Rhodotorula</taxon>
    </lineage>
</organism>
<name>A0A5C5G2I4_9BASI</name>
<dbReference type="STRING" id="5288.A0A5C5G2I4"/>
<reference evidence="2 3" key="1">
    <citation type="submission" date="2019-03" db="EMBL/GenBank/DDBJ databases">
        <title>Rhodosporidium diobovatum UCD-FST 08-225 genome sequencing, assembly, and annotation.</title>
        <authorList>
            <person name="Fakankun I.U."/>
            <person name="Fristensky B."/>
            <person name="Levin D.B."/>
        </authorList>
    </citation>
    <scope>NUCLEOTIDE SEQUENCE [LARGE SCALE GENOMIC DNA]</scope>
    <source>
        <strain evidence="2 3">UCD-FST 08-225</strain>
    </source>
</reference>
<proteinExistence type="predicted"/>
<gene>
    <name evidence="2" type="ORF">DMC30DRAFT_414229</name>
</gene>
<dbReference type="EMBL" id="SOZI01000012">
    <property type="protein sequence ID" value="TNY23360.1"/>
    <property type="molecule type" value="Genomic_DNA"/>
</dbReference>